<dbReference type="InterPro" id="IPR039430">
    <property type="entry name" value="Thymidylate_kin-like_dom"/>
</dbReference>
<feature type="domain" description="Thymidylate kinase-like" evidence="13">
    <location>
        <begin position="9"/>
        <end position="198"/>
    </location>
</feature>
<dbReference type="Gene3D" id="3.40.50.300">
    <property type="entry name" value="P-loop containing nucleotide triphosphate hydrolases"/>
    <property type="match status" value="1"/>
</dbReference>
<keyword evidence="15" id="KW-1185">Reference proteome</keyword>
<keyword evidence="6 12" id="KW-0547">Nucleotide-binding</keyword>
<protein>
    <recommendedName>
        <fullName evidence="3 12">Thymidylate kinase</fullName>
        <ecNumber evidence="2 12">2.7.4.9</ecNumber>
    </recommendedName>
    <alternativeName>
        <fullName evidence="9 12">dTMP kinase</fullName>
    </alternativeName>
</protein>
<feature type="binding site" evidence="12">
    <location>
        <begin position="11"/>
        <end position="18"/>
    </location>
    <ligand>
        <name>ATP</name>
        <dbReference type="ChEBI" id="CHEBI:30616"/>
    </ligand>
</feature>
<dbReference type="CDD" id="cd01672">
    <property type="entry name" value="TMPK"/>
    <property type="match status" value="1"/>
</dbReference>
<evidence type="ECO:0000313" key="14">
    <source>
        <dbReference type="EMBL" id="MBB3168209.1"/>
    </source>
</evidence>
<dbReference type="GO" id="GO:0005524">
    <property type="term" value="F:ATP binding"/>
    <property type="evidence" value="ECO:0007669"/>
    <property type="project" value="UniProtKB-UniRule"/>
</dbReference>
<dbReference type="InterPro" id="IPR018094">
    <property type="entry name" value="Thymidylate_kinase"/>
</dbReference>
<organism evidence="14 15">
    <name type="scientific">Simiduia aestuariiviva</name>
    <dbReference type="NCBI Taxonomy" id="1510459"/>
    <lineage>
        <taxon>Bacteria</taxon>
        <taxon>Pseudomonadati</taxon>
        <taxon>Pseudomonadota</taxon>
        <taxon>Gammaproteobacteria</taxon>
        <taxon>Cellvibrionales</taxon>
        <taxon>Cellvibrionaceae</taxon>
        <taxon>Simiduia</taxon>
    </lineage>
</organism>
<dbReference type="EMBL" id="JACHXZ010000002">
    <property type="protein sequence ID" value="MBB3168209.1"/>
    <property type="molecule type" value="Genomic_DNA"/>
</dbReference>
<reference evidence="14 15" key="1">
    <citation type="submission" date="2020-08" db="EMBL/GenBank/DDBJ databases">
        <title>Genomic Encyclopedia of Type Strains, Phase III (KMG-III): the genomes of soil and plant-associated and newly described type strains.</title>
        <authorList>
            <person name="Whitman W."/>
        </authorList>
    </citation>
    <scope>NUCLEOTIDE SEQUENCE [LARGE SCALE GENOMIC DNA]</scope>
    <source>
        <strain evidence="14 15">CECT 8571</strain>
    </source>
</reference>
<comment type="function">
    <text evidence="11 12">Phosphorylation of dTMP to form dTDP in both de novo and salvage pathways of dTTP synthesis.</text>
</comment>
<dbReference type="SUPFAM" id="SSF52540">
    <property type="entry name" value="P-loop containing nucleoside triphosphate hydrolases"/>
    <property type="match status" value="1"/>
</dbReference>
<dbReference type="Pfam" id="PF02223">
    <property type="entry name" value="Thymidylate_kin"/>
    <property type="match status" value="1"/>
</dbReference>
<name>A0A839UNU3_9GAMM</name>
<evidence type="ECO:0000256" key="7">
    <source>
        <dbReference type="ARBA" id="ARBA00022777"/>
    </source>
</evidence>
<dbReference type="Proteomes" id="UP000559987">
    <property type="component" value="Unassembled WGS sequence"/>
</dbReference>
<dbReference type="AlphaFoldDB" id="A0A839UNU3"/>
<evidence type="ECO:0000256" key="2">
    <source>
        <dbReference type="ARBA" id="ARBA00012980"/>
    </source>
</evidence>
<evidence type="ECO:0000256" key="8">
    <source>
        <dbReference type="ARBA" id="ARBA00022840"/>
    </source>
</evidence>
<comment type="caution">
    <text evidence="14">The sequence shown here is derived from an EMBL/GenBank/DDBJ whole genome shotgun (WGS) entry which is preliminary data.</text>
</comment>
<sequence>MKPGLFLTVEGTEGVGKSTNINFVEQWLTQKGISVFRTREPGGTPLAEALRELLLAPRTELVDPTAELLMVFAARAQHFNQVIKPALARGQWVLCDRFTDATYAYQGAGRGLDVSLIQLLEQVVQGGCRPDCTLLLDIDVEVGLERARSRGELDRFETEAVQFFERVRQCYRERAAVEASRFAIVDASQNLERVQADIAAVLGELLAR</sequence>
<dbReference type="FunFam" id="3.40.50.300:FF:000225">
    <property type="entry name" value="Thymidylate kinase"/>
    <property type="match status" value="1"/>
</dbReference>
<dbReference type="GO" id="GO:0006227">
    <property type="term" value="P:dUDP biosynthetic process"/>
    <property type="evidence" value="ECO:0007669"/>
    <property type="project" value="TreeGrafter"/>
</dbReference>
<evidence type="ECO:0000256" key="5">
    <source>
        <dbReference type="ARBA" id="ARBA00022727"/>
    </source>
</evidence>
<dbReference type="HAMAP" id="MF_00165">
    <property type="entry name" value="Thymidylate_kinase"/>
    <property type="match status" value="1"/>
</dbReference>
<dbReference type="GO" id="GO:0006233">
    <property type="term" value="P:dTDP biosynthetic process"/>
    <property type="evidence" value="ECO:0007669"/>
    <property type="project" value="InterPro"/>
</dbReference>
<evidence type="ECO:0000313" key="15">
    <source>
        <dbReference type="Proteomes" id="UP000559987"/>
    </source>
</evidence>
<evidence type="ECO:0000256" key="1">
    <source>
        <dbReference type="ARBA" id="ARBA00009776"/>
    </source>
</evidence>
<keyword evidence="5 12" id="KW-0545">Nucleotide biosynthesis</keyword>
<evidence type="ECO:0000256" key="12">
    <source>
        <dbReference type="HAMAP-Rule" id="MF_00165"/>
    </source>
</evidence>
<dbReference type="GO" id="GO:0004798">
    <property type="term" value="F:dTMP kinase activity"/>
    <property type="evidence" value="ECO:0007669"/>
    <property type="project" value="UniProtKB-UniRule"/>
</dbReference>
<keyword evidence="8 12" id="KW-0067">ATP-binding</keyword>
<dbReference type="GO" id="GO:0005829">
    <property type="term" value="C:cytosol"/>
    <property type="evidence" value="ECO:0007669"/>
    <property type="project" value="TreeGrafter"/>
</dbReference>
<accession>A0A839UNU3</accession>
<dbReference type="InterPro" id="IPR027417">
    <property type="entry name" value="P-loop_NTPase"/>
</dbReference>
<dbReference type="NCBIfam" id="TIGR00041">
    <property type="entry name" value="DTMP_kinase"/>
    <property type="match status" value="1"/>
</dbReference>
<dbReference type="PANTHER" id="PTHR10344:SF4">
    <property type="entry name" value="UMP-CMP KINASE 2, MITOCHONDRIAL"/>
    <property type="match status" value="1"/>
</dbReference>
<evidence type="ECO:0000259" key="13">
    <source>
        <dbReference type="Pfam" id="PF02223"/>
    </source>
</evidence>
<dbReference type="PANTHER" id="PTHR10344">
    <property type="entry name" value="THYMIDYLATE KINASE"/>
    <property type="match status" value="1"/>
</dbReference>
<evidence type="ECO:0000256" key="9">
    <source>
        <dbReference type="ARBA" id="ARBA00029962"/>
    </source>
</evidence>
<dbReference type="EC" id="2.7.4.9" evidence="2 12"/>
<dbReference type="RefSeq" id="WP_183909713.1">
    <property type="nucleotide sequence ID" value="NZ_JACHXZ010000002.1"/>
</dbReference>
<keyword evidence="7 12" id="KW-0418">Kinase</keyword>
<proteinExistence type="inferred from homology"/>
<evidence type="ECO:0000256" key="3">
    <source>
        <dbReference type="ARBA" id="ARBA00017144"/>
    </source>
</evidence>
<comment type="catalytic activity">
    <reaction evidence="10 12">
        <text>dTMP + ATP = dTDP + ADP</text>
        <dbReference type="Rhea" id="RHEA:13517"/>
        <dbReference type="ChEBI" id="CHEBI:30616"/>
        <dbReference type="ChEBI" id="CHEBI:58369"/>
        <dbReference type="ChEBI" id="CHEBI:63528"/>
        <dbReference type="ChEBI" id="CHEBI:456216"/>
        <dbReference type="EC" id="2.7.4.9"/>
    </reaction>
</comment>
<evidence type="ECO:0000256" key="4">
    <source>
        <dbReference type="ARBA" id="ARBA00022679"/>
    </source>
</evidence>
<evidence type="ECO:0000256" key="6">
    <source>
        <dbReference type="ARBA" id="ARBA00022741"/>
    </source>
</evidence>
<evidence type="ECO:0000256" key="11">
    <source>
        <dbReference type="ARBA" id="ARBA00057735"/>
    </source>
</evidence>
<evidence type="ECO:0000256" key="10">
    <source>
        <dbReference type="ARBA" id="ARBA00048743"/>
    </source>
</evidence>
<dbReference type="GO" id="GO:0006235">
    <property type="term" value="P:dTTP biosynthetic process"/>
    <property type="evidence" value="ECO:0007669"/>
    <property type="project" value="UniProtKB-UniRule"/>
</dbReference>
<gene>
    <name evidence="12" type="primary">tmk</name>
    <name evidence="14" type="ORF">FHS30_001393</name>
</gene>
<comment type="similarity">
    <text evidence="1 12">Belongs to the thymidylate kinase family.</text>
</comment>
<keyword evidence="4 12" id="KW-0808">Transferase</keyword>